<evidence type="ECO:0000256" key="9">
    <source>
        <dbReference type="ARBA" id="ARBA00022989"/>
    </source>
</evidence>
<protein>
    <recommendedName>
        <fullName evidence="16">Na(+)-translocating NADH-quinone reductase subunit C</fullName>
        <shortName evidence="16">Na(+)-NQR subunit C</shortName>
        <shortName evidence="16">Na(+)-translocating NQR subunit C</shortName>
        <ecNumber evidence="16">7.2.1.1</ecNumber>
    </recommendedName>
    <alternativeName>
        <fullName evidence="16">NQR complex subunit C</fullName>
    </alternativeName>
    <alternativeName>
        <fullName evidence="16">NQR-1 subunit C</fullName>
    </alternativeName>
</protein>
<dbReference type="NCBIfam" id="TIGR01938">
    <property type="entry name" value="nqrC"/>
    <property type="match status" value="1"/>
</dbReference>
<evidence type="ECO:0000256" key="7">
    <source>
        <dbReference type="ARBA" id="ARBA00022692"/>
    </source>
</evidence>
<keyword evidence="11 16" id="KW-0915">Sodium</keyword>
<keyword evidence="4 16" id="KW-0597">Phosphoprotein</keyword>
<comment type="caution">
    <text evidence="18">The sequence shown here is derived from an EMBL/GenBank/DDBJ whole genome shotgun (WGS) entry which is preliminary data.</text>
</comment>
<keyword evidence="5 16" id="KW-0285">Flavoprotein</keyword>
<keyword evidence="19" id="KW-1185">Reference proteome</keyword>
<dbReference type="InterPro" id="IPR007329">
    <property type="entry name" value="FMN-bd"/>
</dbReference>
<dbReference type="EMBL" id="JBHTJM010000006">
    <property type="protein sequence ID" value="MFD0963451.1"/>
    <property type="molecule type" value="Genomic_DNA"/>
</dbReference>
<evidence type="ECO:0000256" key="1">
    <source>
        <dbReference type="ARBA" id="ARBA00022448"/>
    </source>
</evidence>
<comment type="caution">
    <text evidence="16">Lacks conserved residue(s) required for the propagation of feature annotation.</text>
</comment>
<sequence length="249" mass="27429">MAIDTSKNSYTIIFSIIMVVVVGSLLAGISSSLSDTIKTNKKIEKMQNILYAMGVTHPEDVNESVPEAQAEELFKKYVGEEQYIIVGDKATKTNEAFKIEVKKEQDKVKADASYQQKLSMFIGKKDGKEFYIVPVRGNGLWGPVWAYLSLDKDMVVQGAFFDHQTETPGLGANIKEAFFRDDFKGEHTFDAQGNYQGIAIKKGNGDPKNDRKTDNAVDAMAGATITGDGVAAMIKKGLGLYVPYFKTLK</sequence>
<dbReference type="PANTHER" id="PTHR37838">
    <property type="entry name" value="NA(+)-TRANSLOCATING NADH-QUINONE REDUCTASE SUBUNIT C"/>
    <property type="match status" value="1"/>
</dbReference>
<evidence type="ECO:0000256" key="3">
    <source>
        <dbReference type="ARBA" id="ARBA00022519"/>
    </source>
</evidence>
<evidence type="ECO:0000256" key="10">
    <source>
        <dbReference type="ARBA" id="ARBA00023027"/>
    </source>
</evidence>
<keyword evidence="9 16" id="KW-1133">Transmembrane helix</keyword>
<keyword evidence="15 16" id="KW-0739">Sodium transport</keyword>
<comment type="function">
    <text evidence="16">NQR complex catalyzes the reduction of ubiquinone-1 to ubiquinol by two successive reactions, coupled with the transport of Na(+) ions from the cytoplasm to the periplasm. NqrA to NqrE are probably involved in the second step, the conversion of ubisemiquinone to ubiquinol.</text>
</comment>
<keyword evidence="2 16" id="KW-1003">Cell membrane</keyword>
<dbReference type="NCBIfam" id="NF003753">
    <property type="entry name" value="PRK05346.2-4"/>
    <property type="match status" value="1"/>
</dbReference>
<keyword evidence="10 16" id="KW-0520">NAD</keyword>
<keyword evidence="1 16" id="KW-0813">Transport</keyword>
<evidence type="ECO:0000256" key="15">
    <source>
        <dbReference type="ARBA" id="ARBA00023201"/>
    </source>
</evidence>
<keyword evidence="13 16" id="KW-0830">Ubiquinone</keyword>
<keyword evidence="14 16" id="KW-0472">Membrane</keyword>
<feature type="transmembrane region" description="Helical" evidence="16">
    <location>
        <begin position="12"/>
        <end position="33"/>
    </location>
</feature>
<keyword evidence="6 16" id="KW-0288">FMN</keyword>
<accession>A0ABW3I0S5</accession>
<name>A0ABW3I0S5_9FLAO</name>
<evidence type="ECO:0000256" key="4">
    <source>
        <dbReference type="ARBA" id="ARBA00022553"/>
    </source>
</evidence>
<evidence type="ECO:0000256" key="13">
    <source>
        <dbReference type="ARBA" id="ARBA00023075"/>
    </source>
</evidence>
<comment type="catalytic activity">
    <reaction evidence="16">
        <text>a ubiquinone + n Na(+)(in) + NADH + H(+) = a ubiquinol + n Na(+)(out) + NAD(+)</text>
        <dbReference type="Rhea" id="RHEA:47748"/>
        <dbReference type="Rhea" id="RHEA-COMP:9565"/>
        <dbReference type="Rhea" id="RHEA-COMP:9566"/>
        <dbReference type="ChEBI" id="CHEBI:15378"/>
        <dbReference type="ChEBI" id="CHEBI:16389"/>
        <dbReference type="ChEBI" id="CHEBI:17976"/>
        <dbReference type="ChEBI" id="CHEBI:29101"/>
        <dbReference type="ChEBI" id="CHEBI:57540"/>
        <dbReference type="ChEBI" id="CHEBI:57945"/>
        <dbReference type="EC" id="7.2.1.1"/>
    </reaction>
</comment>
<keyword evidence="8 16" id="KW-1278">Translocase</keyword>
<evidence type="ECO:0000313" key="19">
    <source>
        <dbReference type="Proteomes" id="UP001596997"/>
    </source>
</evidence>
<dbReference type="HAMAP" id="MF_00427">
    <property type="entry name" value="NqrC"/>
    <property type="match status" value="1"/>
</dbReference>
<keyword evidence="7 16" id="KW-0812">Transmembrane</keyword>
<dbReference type="SMART" id="SM00900">
    <property type="entry name" value="FMN_bind"/>
    <property type="match status" value="1"/>
</dbReference>
<comment type="subunit">
    <text evidence="16">Composed of six subunits; NqrA, NqrB, NqrC, NqrD, NqrE and NqrF.</text>
</comment>
<dbReference type="InterPro" id="IPR010204">
    <property type="entry name" value="NqrC"/>
</dbReference>
<evidence type="ECO:0000256" key="12">
    <source>
        <dbReference type="ARBA" id="ARBA00023065"/>
    </source>
</evidence>
<evidence type="ECO:0000259" key="17">
    <source>
        <dbReference type="SMART" id="SM00900"/>
    </source>
</evidence>
<evidence type="ECO:0000256" key="2">
    <source>
        <dbReference type="ARBA" id="ARBA00022475"/>
    </source>
</evidence>
<proteinExistence type="inferred from homology"/>
<evidence type="ECO:0000313" key="18">
    <source>
        <dbReference type="EMBL" id="MFD0963451.1"/>
    </source>
</evidence>
<comment type="subcellular location">
    <subcellularLocation>
        <location evidence="16">Cell membrane</location>
        <topology evidence="16">Single-pass membrane protein</topology>
    </subcellularLocation>
</comment>
<evidence type="ECO:0000256" key="16">
    <source>
        <dbReference type="HAMAP-Rule" id="MF_00427"/>
    </source>
</evidence>
<dbReference type="EC" id="7.2.1.1" evidence="16"/>
<evidence type="ECO:0000256" key="5">
    <source>
        <dbReference type="ARBA" id="ARBA00022630"/>
    </source>
</evidence>
<evidence type="ECO:0000256" key="14">
    <source>
        <dbReference type="ARBA" id="ARBA00023136"/>
    </source>
</evidence>
<reference evidence="19" key="1">
    <citation type="journal article" date="2019" name="Int. J. Syst. Evol. Microbiol.">
        <title>The Global Catalogue of Microorganisms (GCM) 10K type strain sequencing project: providing services to taxonomists for standard genome sequencing and annotation.</title>
        <authorList>
            <consortium name="The Broad Institute Genomics Platform"/>
            <consortium name="The Broad Institute Genome Sequencing Center for Infectious Disease"/>
            <person name="Wu L."/>
            <person name="Ma J."/>
        </authorList>
    </citation>
    <scope>NUCLEOTIDE SEQUENCE [LARGE SCALE GENOMIC DNA]</scope>
    <source>
        <strain evidence="19">CCUG 62114</strain>
    </source>
</reference>
<dbReference type="RefSeq" id="WP_377714183.1">
    <property type="nucleotide sequence ID" value="NZ_JBHTJM010000006.1"/>
</dbReference>
<dbReference type="PANTHER" id="PTHR37838:SF1">
    <property type="entry name" value="NA(+)-TRANSLOCATING NADH-QUINONE REDUCTASE SUBUNIT C"/>
    <property type="match status" value="1"/>
</dbReference>
<dbReference type="Proteomes" id="UP001596997">
    <property type="component" value="Unassembled WGS sequence"/>
</dbReference>
<comment type="cofactor">
    <cofactor evidence="16">
        <name>FMN</name>
        <dbReference type="ChEBI" id="CHEBI:58210"/>
    </cofactor>
</comment>
<evidence type="ECO:0000256" key="11">
    <source>
        <dbReference type="ARBA" id="ARBA00023053"/>
    </source>
</evidence>
<keyword evidence="3" id="KW-0997">Cell inner membrane</keyword>
<feature type="modified residue" description="FMN phosphoryl threonine" evidence="16">
    <location>
        <position position="224"/>
    </location>
</feature>
<evidence type="ECO:0000256" key="6">
    <source>
        <dbReference type="ARBA" id="ARBA00022643"/>
    </source>
</evidence>
<evidence type="ECO:0000256" key="8">
    <source>
        <dbReference type="ARBA" id="ARBA00022967"/>
    </source>
</evidence>
<organism evidence="18 19">
    <name type="scientific">Pseudofulvibacter geojedonensis</name>
    <dbReference type="NCBI Taxonomy" id="1123758"/>
    <lineage>
        <taxon>Bacteria</taxon>
        <taxon>Pseudomonadati</taxon>
        <taxon>Bacteroidota</taxon>
        <taxon>Flavobacteriia</taxon>
        <taxon>Flavobacteriales</taxon>
        <taxon>Flavobacteriaceae</taxon>
        <taxon>Pseudofulvibacter</taxon>
    </lineage>
</organism>
<comment type="similarity">
    <text evidence="16">Belongs to the NqrC family.</text>
</comment>
<keyword evidence="12 16" id="KW-0406">Ion transport</keyword>
<feature type="domain" description="FMN-binding" evidence="17">
    <location>
        <begin position="139"/>
        <end position="241"/>
    </location>
</feature>
<gene>
    <name evidence="16" type="primary">nqrC</name>
    <name evidence="18" type="ORF">ACFQ1O_05515</name>
</gene>
<dbReference type="Pfam" id="PF04205">
    <property type="entry name" value="FMN_bind"/>
    <property type="match status" value="1"/>
</dbReference>